<name>A0A6A6VD47_9PLEO</name>
<dbReference type="Proteomes" id="UP000799440">
    <property type="component" value="Unassembled WGS sequence"/>
</dbReference>
<dbReference type="EMBL" id="MU006571">
    <property type="protein sequence ID" value="KAF2747796.1"/>
    <property type="molecule type" value="Genomic_DNA"/>
</dbReference>
<sequence>MHLCCIVLAGHSRSVKVSCQRPGEGDRVLELVICAVNAFPLREYVCSISMGEPRCCSVALENDENTAGKGGVLEGNGIGEEMVNNLG</sequence>
<dbReference type="AlphaFoldDB" id="A0A6A6VD47"/>
<accession>A0A6A6VD47</accession>
<protein>
    <submittedName>
        <fullName evidence="1">Uncharacterized protein</fullName>
    </submittedName>
</protein>
<keyword evidence="2" id="KW-1185">Reference proteome</keyword>
<organism evidence="1 2">
    <name type="scientific">Sporormia fimetaria CBS 119925</name>
    <dbReference type="NCBI Taxonomy" id="1340428"/>
    <lineage>
        <taxon>Eukaryota</taxon>
        <taxon>Fungi</taxon>
        <taxon>Dikarya</taxon>
        <taxon>Ascomycota</taxon>
        <taxon>Pezizomycotina</taxon>
        <taxon>Dothideomycetes</taxon>
        <taxon>Pleosporomycetidae</taxon>
        <taxon>Pleosporales</taxon>
        <taxon>Sporormiaceae</taxon>
        <taxon>Sporormia</taxon>
    </lineage>
</organism>
<proteinExistence type="predicted"/>
<reference evidence="1" key="1">
    <citation type="journal article" date="2020" name="Stud. Mycol.">
        <title>101 Dothideomycetes genomes: a test case for predicting lifestyles and emergence of pathogens.</title>
        <authorList>
            <person name="Haridas S."/>
            <person name="Albert R."/>
            <person name="Binder M."/>
            <person name="Bloem J."/>
            <person name="Labutti K."/>
            <person name="Salamov A."/>
            <person name="Andreopoulos B."/>
            <person name="Baker S."/>
            <person name="Barry K."/>
            <person name="Bills G."/>
            <person name="Bluhm B."/>
            <person name="Cannon C."/>
            <person name="Castanera R."/>
            <person name="Culley D."/>
            <person name="Daum C."/>
            <person name="Ezra D."/>
            <person name="Gonzalez J."/>
            <person name="Henrissat B."/>
            <person name="Kuo A."/>
            <person name="Liang C."/>
            <person name="Lipzen A."/>
            <person name="Lutzoni F."/>
            <person name="Magnuson J."/>
            <person name="Mondo S."/>
            <person name="Nolan M."/>
            <person name="Ohm R."/>
            <person name="Pangilinan J."/>
            <person name="Park H.-J."/>
            <person name="Ramirez L."/>
            <person name="Alfaro M."/>
            <person name="Sun H."/>
            <person name="Tritt A."/>
            <person name="Yoshinaga Y."/>
            <person name="Zwiers L.-H."/>
            <person name="Turgeon B."/>
            <person name="Goodwin S."/>
            <person name="Spatafora J."/>
            <person name="Crous P."/>
            <person name="Grigoriev I."/>
        </authorList>
    </citation>
    <scope>NUCLEOTIDE SEQUENCE</scope>
    <source>
        <strain evidence="1">CBS 119925</strain>
    </source>
</reference>
<evidence type="ECO:0000313" key="2">
    <source>
        <dbReference type="Proteomes" id="UP000799440"/>
    </source>
</evidence>
<gene>
    <name evidence="1" type="ORF">M011DRAFT_39733</name>
</gene>
<evidence type="ECO:0000313" key="1">
    <source>
        <dbReference type="EMBL" id="KAF2747796.1"/>
    </source>
</evidence>